<feature type="binding site" evidence="8">
    <location>
        <position position="56"/>
    </location>
    <ligand>
        <name>Zn(2+)</name>
        <dbReference type="ChEBI" id="CHEBI:29105"/>
    </ligand>
</feature>
<proteinExistence type="predicted"/>
<dbReference type="AlphaFoldDB" id="A0A194Q632"/>
<dbReference type="PANTHER" id="PTHR24376">
    <property type="entry name" value="ZINC FINGER PROTEIN"/>
    <property type="match status" value="1"/>
</dbReference>
<dbReference type="Pfam" id="PF07776">
    <property type="entry name" value="zf-AD"/>
    <property type="match status" value="1"/>
</dbReference>
<dbReference type="STRING" id="66420.A0A194Q632"/>
<feature type="binding site" evidence="8">
    <location>
        <position position="53"/>
    </location>
    <ligand>
        <name>Zn(2+)</name>
        <dbReference type="ChEBI" id="CHEBI:29105"/>
    </ligand>
</feature>
<feature type="domain" description="C2H2-type" evidence="10">
    <location>
        <begin position="609"/>
        <end position="636"/>
    </location>
</feature>
<gene>
    <name evidence="12" type="ORF">RR46_07055</name>
</gene>
<comment type="subcellular location">
    <subcellularLocation>
        <location evidence="1">Nucleus</location>
    </subcellularLocation>
</comment>
<dbReference type="InterPro" id="IPR012934">
    <property type="entry name" value="Znf_AD"/>
</dbReference>
<sequence>MALIPPWHGLEYYTFSLNYNKSMRHITASPDYQNTTLSNANEDLNSSAVLKVCRICLAMDRKLYHIIDYKLDLPYQQITGLLMSEDDNLPQKLCWECTHRLMSCHRFRNKAIMSQGLMTDVLQTEKHLTVGCIKSLRQSESSLGSNLIQKSNSSPDYSDIHIKEEDVIEPRLNDVTDVSFNEDVTMKDELNQYENGVFINEGFEKKHEVLNEININTKHNENMDKKANSDRGIGCVKRDVSKEIKEDKVFEVNLSFMEPEVKIDEDGAFIQEYNSSGSDDEFLNIEKTKKLDKQVKIKKKKEDNKSSKDEIKNTNRKKGPKYELVDSLFTVTKLTFEEQIEEIVKRKDTDSYKNAPYKCDICFIGFHRKYRYDVHKVKHSKDSGEYECPICKTRMMTKRAQKNHIGSLHTEKMACNRCDFVTKHRGVAIRHLEWHDGTTYKCPHCPSEFKKRSSYFGHLRLKHVSDFVCEICGYTFLSKKGVYGHKKRKHKMKRGSPMTLDGPYCEVCEVRFASEMAYNTHLKVSSKHSTDDDRNRIRNDYIGVDHVIQSVGRGKGRPIAKDSNRPEPKLIDCEQCGVQLRGMMKYMYHFKREHPDKHRTKYPNVKGSVMCDQCGKIFHTKALLLDHMWVHTGEKRFKCSLCDKSFSMHCNLVNHQMVHSEQRPVYDCEICGKGFLFAANRKRHMIVHSGLKPFKCDVCEKTFKSNAEKRLHYEHVHLKKPWPRRVHRTHRNRAEHYKRQP</sequence>
<keyword evidence="13" id="KW-1185">Reference proteome</keyword>
<keyword evidence="2 8" id="KW-0479">Metal-binding</keyword>
<dbReference type="FunFam" id="3.30.160.60:FF:000100">
    <property type="entry name" value="Zinc finger 45-like"/>
    <property type="match status" value="1"/>
</dbReference>
<keyword evidence="5 8" id="KW-0862">Zinc</keyword>
<feature type="domain" description="C2H2-type" evidence="10">
    <location>
        <begin position="666"/>
        <end position="693"/>
    </location>
</feature>
<dbReference type="SUPFAM" id="SSF57716">
    <property type="entry name" value="Glucocorticoid receptor-like (DNA-binding domain)"/>
    <property type="match status" value="1"/>
</dbReference>
<evidence type="ECO:0000256" key="1">
    <source>
        <dbReference type="ARBA" id="ARBA00004123"/>
    </source>
</evidence>
<dbReference type="Pfam" id="PF12874">
    <property type="entry name" value="zf-met"/>
    <property type="match status" value="1"/>
</dbReference>
<feature type="domain" description="ZAD" evidence="11">
    <location>
        <begin position="51"/>
        <end position="121"/>
    </location>
</feature>
<organism evidence="12 13">
    <name type="scientific">Papilio xuthus</name>
    <name type="common">Asian swallowtail butterfly</name>
    <dbReference type="NCBI Taxonomy" id="66420"/>
    <lineage>
        <taxon>Eukaryota</taxon>
        <taxon>Metazoa</taxon>
        <taxon>Ecdysozoa</taxon>
        <taxon>Arthropoda</taxon>
        <taxon>Hexapoda</taxon>
        <taxon>Insecta</taxon>
        <taxon>Pterygota</taxon>
        <taxon>Neoptera</taxon>
        <taxon>Endopterygota</taxon>
        <taxon>Lepidoptera</taxon>
        <taxon>Glossata</taxon>
        <taxon>Ditrysia</taxon>
        <taxon>Papilionoidea</taxon>
        <taxon>Papilionidae</taxon>
        <taxon>Papilioninae</taxon>
        <taxon>Papilio</taxon>
    </lineage>
</organism>
<evidence type="ECO:0000256" key="7">
    <source>
        <dbReference type="PROSITE-ProRule" id="PRU00042"/>
    </source>
</evidence>
<feature type="domain" description="C2H2-type" evidence="10">
    <location>
        <begin position="440"/>
        <end position="468"/>
    </location>
</feature>
<feature type="domain" description="C2H2-type" evidence="10">
    <location>
        <begin position="694"/>
        <end position="717"/>
    </location>
</feature>
<dbReference type="Gene3D" id="3.30.160.60">
    <property type="entry name" value="Classic Zinc Finger"/>
    <property type="match status" value="5"/>
</dbReference>
<accession>A0A194Q632</accession>
<dbReference type="SMART" id="SM00355">
    <property type="entry name" value="ZnF_C2H2"/>
    <property type="match status" value="11"/>
</dbReference>
<dbReference type="InterPro" id="IPR036236">
    <property type="entry name" value="Znf_C2H2_sf"/>
</dbReference>
<dbReference type="Pfam" id="PF00096">
    <property type="entry name" value="zf-C2H2"/>
    <property type="match status" value="1"/>
</dbReference>
<feature type="binding site" evidence="8">
    <location>
        <position position="97"/>
    </location>
    <ligand>
        <name>Zn(2+)</name>
        <dbReference type="ChEBI" id="CHEBI:29105"/>
    </ligand>
</feature>
<dbReference type="Proteomes" id="UP000053268">
    <property type="component" value="Unassembled WGS sequence"/>
</dbReference>
<evidence type="ECO:0000313" key="13">
    <source>
        <dbReference type="Proteomes" id="UP000053268"/>
    </source>
</evidence>
<keyword evidence="6" id="KW-0539">Nucleus</keyword>
<dbReference type="PROSITE" id="PS00028">
    <property type="entry name" value="ZINC_FINGER_C2H2_1"/>
    <property type="match status" value="8"/>
</dbReference>
<evidence type="ECO:0000256" key="4">
    <source>
        <dbReference type="ARBA" id="ARBA00022771"/>
    </source>
</evidence>
<keyword evidence="3" id="KW-0677">Repeat</keyword>
<evidence type="ECO:0000256" key="2">
    <source>
        <dbReference type="ARBA" id="ARBA00022723"/>
    </source>
</evidence>
<dbReference type="PANTHER" id="PTHR24376:SF216">
    <property type="entry name" value="ZINC FINGER PROTEIN 420-LIKE"/>
    <property type="match status" value="1"/>
</dbReference>
<dbReference type="GO" id="GO:0000978">
    <property type="term" value="F:RNA polymerase II cis-regulatory region sequence-specific DNA binding"/>
    <property type="evidence" value="ECO:0007669"/>
    <property type="project" value="TreeGrafter"/>
</dbReference>
<feature type="region of interest" description="Disordered" evidence="9">
    <location>
        <begin position="296"/>
        <end position="315"/>
    </location>
</feature>
<dbReference type="GO" id="GO:0005634">
    <property type="term" value="C:nucleus"/>
    <property type="evidence" value="ECO:0007669"/>
    <property type="project" value="UniProtKB-SubCell"/>
</dbReference>
<reference evidence="12 13" key="1">
    <citation type="journal article" date="2015" name="Nat. Commun.">
        <title>Outbred genome sequencing and CRISPR/Cas9 gene editing in butterflies.</title>
        <authorList>
            <person name="Li X."/>
            <person name="Fan D."/>
            <person name="Zhang W."/>
            <person name="Liu G."/>
            <person name="Zhang L."/>
            <person name="Zhao L."/>
            <person name="Fang X."/>
            <person name="Chen L."/>
            <person name="Dong Y."/>
            <person name="Chen Y."/>
            <person name="Ding Y."/>
            <person name="Zhao R."/>
            <person name="Feng M."/>
            <person name="Zhu Y."/>
            <person name="Feng Y."/>
            <person name="Jiang X."/>
            <person name="Zhu D."/>
            <person name="Xiang H."/>
            <person name="Feng X."/>
            <person name="Li S."/>
            <person name="Wang J."/>
            <person name="Zhang G."/>
            <person name="Kronforst M.R."/>
            <person name="Wang W."/>
        </authorList>
    </citation>
    <scope>NUCLEOTIDE SEQUENCE [LARGE SCALE GENOMIC DNA]</scope>
    <source>
        <strain evidence="12">Ya'a_city_454_Px</strain>
        <tissue evidence="12">Whole body</tissue>
    </source>
</reference>
<dbReference type="EMBL" id="KQ459463">
    <property type="protein sequence ID" value="KPJ00465.1"/>
    <property type="molecule type" value="Genomic_DNA"/>
</dbReference>
<evidence type="ECO:0000259" key="11">
    <source>
        <dbReference type="PROSITE" id="PS51915"/>
    </source>
</evidence>
<evidence type="ECO:0000256" key="9">
    <source>
        <dbReference type="SAM" id="MobiDB-lite"/>
    </source>
</evidence>
<dbReference type="GO" id="GO:0008270">
    <property type="term" value="F:zinc ion binding"/>
    <property type="evidence" value="ECO:0007669"/>
    <property type="project" value="UniProtKB-UniRule"/>
</dbReference>
<dbReference type="SUPFAM" id="SSF57667">
    <property type="entry name" value="beta-beta-alpha zinc fingers"/>
    <property type="match status" value="2"/>
</dbReference>
<evidence type="ECO:0000256" key="8">
    <source>
        <dbReference type="PROSITE-ProRule" id="PRU01263"/>
    </source>
</evidence>
<dbReference type="GO" id="GO:0001228">
    <property type="term" value="F:DNA-binding transcription activator activity, RNA polymerase II-specific"/>
    <property type="evidence" value="ECO:0007669"/>
    <property type="project" value="TreeGrafter"/>
</dbReference>
<evidence type="ECO:0000256" key="6">
    <source>
        <dbReference type="ARBA" id="ARBA00023242"/>
    </source>
</evidence>
<dbReference type="PROSITE" id="PS51915">
    <property type="entry name" value="ZAD"/>
    <property type="match status" value="1"/>
</dbReference>
<evidence type="ECO:0000313" key="12">
    <source>
        <dbReference type="EMBL" id="KPJ00465.1"/>
    </source>
</evidence>
<dbReference type="SMART" id="SM00868">
    <property type="entry name" value="zf-AD"/>
    <property type="match status" value="1"/>
</dbReference>
<keyword evidence="4 7" id="KW-0863">Zinc-finger</keyword>
<evidence type="ECO:0000256" key="3">
    <source>
        <dbReference type="ARBA" id="ARBA00022737"/>
    </source>
</evidence>
<dbReference type="InterPro" id="IPR013087">
    <property type="entry name" value="Znf_C2H2_type"/>
</dbReference>
<protein>
    <submittedName>
        <fullName evidence="12">Uncharacterized protein</fullName>
    </submittedName>
</protein>
<feature type="domain" description="C2H2-type" evidence="10">
    <location>
        <begin position="637"/>
        <end position="664"/>
    </location>
</feature>
<name>A0A194Q632_PAPXU</name>
<dbReference type="PROSITE" id="PS50157">
    <property type="entry name" value="ZINC_FINGER_C2H2_2"/>
    <property type="match status" value="6"/>
</dbReference>
<feature type="domain" description="C2H2-type" evidence="10">
    <location>
        <begin position="467"/>
        <end position="495"/>
    </location>
</feature>
<dbReference type="FunFam" id="3.30.160.60:FF:000358">
    <property type="entry name" value="zinc finger protein 24"/>
    <property type="match status" value="1"/>
</dbReference>
<feature type="compositionally biased region" description="Basic and acidic residues" evidence="9">
    <location>
        <begin position="296"/>
        <end position="313"/>
    </location>
</feature>
<feature type="binding site" evidence="8">
    <location>
        <position position="94"/>
    </location>
    <ligand>
        <name>Zn(2+)</name>
        <dbReference type="ChEBI" id="CHEBI:29105"/>
    </ligand>
</feature>
<evidence type="ECO:0000256" key="5">
    <source>
        <dbReference type="ARBA" id="ARBA00022833"/>
    </source>
</evidence>
<evidence type="ECO:0000259" key="10">
    <source>
        <dbReference type="PROSITE" id="PS50157"/>
    </source>
</evidence>